<evidence type="ECO:0000256" key="5">
    <source>
        <dbReference type="SAM" id="Phobius"/>
    </source>
</evidence>
<accession>A0A9X1V838</accession>
<evidence type="ECO:0000256" key="3">
    <source>
        <dbReference type="ARBA" id="ARBA00022989"/>
    </source>
</evidence>
<evidence type="ECO:0000256" key="1">
    <source>
        <dbReference type="ARBA" id="ARBA00004370"/>
    </source>
</evidence>
<comment type="caution">
    <text evidence="7">The sequence shown here is derived from an EMBL/GenBank/DDBJ whole genome shotgun (WGS) entry which is preliminary data.</text>
</comment>
<reference evidence="7" key="1">
    <citation type="submission" date="2022-03" db="EMBL/GenBank/DDBJ databases">
        <title>Draft Genome Sequence of Firmicute Strain S0AB, a Heterotrophic Iron/Sulfur-Oxidizing Extreme Acidophile.</title>
        <authorList>
            <person name="Vergara E."/>
            <person name="Pakostova E."/>
            <person name="Johnson D.B."/>
            <person name="Holmes D.S."/>
        </authorList>
    </citation>
    <scope>NUCLEOTIDE SEQUENCE</scope>
    <source>
        <strain evidence="7">S0AB</strain>
    </source>
</reference>
<feature type="transmembrane region" description="Helical" evidence="5">
    <location>
        <begin position="48"/>
        <end position="69"/>
    </location>
</feature>
<dbReference type="Proteomes" id="UP001139263">
    <property type="component" value="Unassembled WGS sequence"/>
</dbReference>
<dbReference type="AlphaFoldDB" id="A0A9X1V838"/>
<keyword evidence="2 5" id="KW-0812">Transmembrane</keyword>
<evidence type="ECO:0000256" key="2">
    <source>
        <dbReference type="ARBA" id="ARBA00022692"/>
    </source>
</evidence>
<organism evidence="7 8">
    <name type="scientific">Sulfoacidibacillus ferrooxidans</name>
    <dbReference type="NCBI Taxonomy" id="2005001"/>
    <lineage>
        <taxon>Bacteria</taxon>
        <taxon>Bacillati</taxon>
        <taxon>Bacillota</taxon>
        <taxon>Bacilli</taxon>
        <taxon>Bacillales</taxon>
        <taxon>Alicyclobacillaceae</taxon>
        <taxon>Sulfoacidibacillus</taxon>
    </lineage>
</organism>
<feature type="transmembrane region" description="Helical" evidence="5">
    <location>
        <begin position="81"/>
        <end position="100"/>
    </location>
</feature>
<evidence type="ECO:0000259" key="6">
    <source>
        <dbReference type="Pfam" id="PF13664"/>
    </source>
</evidence>
<dbReference type="GO" id="GO:0016020">
    <property type="term" value="C:membrane"/>
    <property type="evidence" value="ECO:0007669"/>
    <property type="project" value="UniProtKB-SubCell"/>
</dbReference>
<sequence length="162" mass="17920">MRATTRIAFAISISIAFGTMIFFTAVVAPTLFDVLPINTAGKVLDQLFPIYYTLTAILCVIAFVTGFGLYQQPTLKRARVIQSLVGLTTLLTWIGWLYILPRMQSLTARIPTFAGPSTPLIARFFMYHGISMLFNLIGIVAILISLAIWSTGDPSTRNKKQI</sequence>
<gene>
    <name evidence="7" type="ORF">MM817_01257</name>
</gene>
<protein>
    <recommendedName>
        <fullName evidence="6">TMEM205-like domain-containing protein</fullName>
    </recommendedName>
</protein>
<keyword evidence="4 5" id="KW-0472">Membrane</keyword>
<feature type="domain" description="TMEM205-like" evidence="6">
    <location>
        <begin position="12"/>
        <end position="108"/>
    </location>
</feature>
<dbReference type="EMBL" id="JALBUF010000002">
    <property type="protein sequence ID" value="MCI0182988.1"/>
    <property type="molecule type" value="Genomic_DNA"/>
</dbReference>
<feature type="transmembrane region" description="Helical" evidence="5">
    <location>
        <begin position="120"/>
        <end position="149"/>
    </location>
</feature>
<name>A0A9X1V838_9BACL</name>
<evidence type="ECO:0000313" key="7">
    <source>
        <dbReference type="EMBL" id="MCI0182988.1"/>
    </source>
</evidence>
<dbReference type="Pfam" id="PF13664">
    <property type="entry name" value="DUF4149"/>
    <property type="match status" value="1"/>
</dbReference>
<keyword evidence="8" id="KW-1185">Reference proteome</keyword>
<dbReference type="InterPro" id="IPR025423">
    <property type="entry name" value="TMEM205-like"/>
</dbReference>
<feature type="transmembrane region" description="Helical" evidence="5">
    <location>
        <begin position="7"/>
        <end position="28"/>
    </location>
</feature>
<dbReference type="RefSeq" id="WP_241712650.1">
    <property type="nucleotide sequence ID" value="NZ_JALBUF010000002.1"/>
</dbReference>
<keyword evidence="3 5" id="KW-1133">Transmembrane helix</keyword>
<proteinExistence type="predicted"/>
<evidence type="ECO:0000256" key="4">
    <source>
        <dbReference type="ARBA" id="ARBA00023136"/>
    </source>
</evidence>
<comment type="subcellular location">
    <subcellularLocation>
        <location evidence="1">Membrane</location>
    </subcellularLocation>
</comment>
<evidence type="ECO:0000313" key="8">
    <source>
        <dbReference type="Proteomes" id="UP001139263"/>
    </source>
</evidence>